<evidence type="ECO:0000313" key="2">
    <source>
        <dbReference type="Proteomes" id="UP001602287"/>
    </source>
</evidence>
<proteinExistence type="predicted"/>
<keyword evidence="1" id="KW-0255">Endonuclease</keyword>
<dbReference type="InterPro" id="IPR018575">
    <property type="entry name" value="Restrct_endonuc_II_Eco29kI"/>
</dbReference>
<sequence>MTREGAIGLPATQHFTFDLTGALAEQLLAKLPDLAPEPLAPVQLGLVEDMPGVYQLYRNRTLVYVGKADASLRGRLFDHYRKLSGRENVSVTEMTFTGLYLEGTWIPVGPEQMLIKRLGGEPAWNTNGFGINDPGQNRDATNFKQGHFDVQFPANLDFVLTTLRPGIQSVRDVIQLAKQELPYVFRFENKHAKHPDYLSSTVEIPADVLLTADELFSIVAQALPAEWQLVALPGYVVMYKNYPTHYQSARKVYHHSVERQRATS</sequence>
<comment type="caution">
    <text evidence="1">The sequence shown here is derived from an EMBL/GenBank/DDBJ whole genome shotgun (WGS) entry which is preliminary data.</text>
</comment>
<dbReference type="GO" id="GO:0016787">
    <property type="term" value="F:hydrolase activity"/>
    <property type="evidence" value="ECO:0007669"/>
    <property type="project" value="UniProtKB-KW"/>
</dbReference>
<keyword evidence="2" id="KW-1185">Reference proteome</keyword>
<gene>
    <name evidence="1" type="ORF">ACFY3B_25580</name>
</gene>
<keyword evidence="1" id="KW-0378">Hydrolase</keyword>
<dbReference type="EMBL" id="JBIAZM010000011">
    <property type="protein sequence ID" value="MFF5202976.1"/>
    <property type="molecule type" value="Genomic_DNA"/>
</dbReference>
<dbReference type="EC" id="3.1.21.-" evidence="1"/>
<keyword evidence="1" id="KW-0540">Nuclease</keyword>
<name>A0ABW6W0U1_9ACTN</name>
<protein>
    <submittedName>
        <fullName evidence="1">Eco29kI family restriction endonuclease</fullName>
        <ecNumber evidence="1">3.1.21.-</ecNumber>
    </submittedName>
</protein>
<evidence type="ECO:0000313" key="1">
    <source>
        <dbReference type="EMBL" id="MFF5202976.1"/>
    </source>
</evidence>
<organism evidence="1 2">
    <name type="scientific">Micromonospora parva</name>
    <dbReference type="NCBI Taxonomy" id="1464048"/>
    <lineage>
        <taxon>Bacteria</taxon>
        <taxon>Bacillati</taxon>
        <taxon>Actinomycetota</taxon>
        <taxon>Actinomycetes</taxon>
        <taxon>Micromonosporales</taxon>
        <taxon>Micromonosporaceae</taxon>
        <taxon>Micromonospora</taxon>
    </lineage>
</organism>
<dbReference type="Pfam" id="PF09517">
    <property type="entry name" value="RE_Eco29kI"/>
    <property type="match status" value="1"/>
</dbReference>
<dbReference type="Proteomes" id="UP001602287">
    <property type="component" value="Unassembled WGS sequence"/>
</dbReference>
<dbReference type="GO" id="GO:0004519">
    <property type="term" value="F:endonuclease activity"/>
    <property type="evidence" value="ECO:0007669"/>
    <property type="project" value="UniProtKB-KW"/>
</dbReference>
<dbReference type="RefSeq" id="WP_387222192.1">
    <property type="nucleotide sequence ID" value="NZ_JBIAZM010000011.1"/>
</dbReference>
<accession>A0ABW6W0U1</accession>
<reference evidence="1 2" key="1">
    <citation type="submission" date="2024-10" db="EMBL/GenBank/DDBJ databases">
        <title>The Natural Products Discovery Center: Release of the First 8490 Sequenced Strains for Exploring Actinobacteria Biosynthetic Diversity.</title>
        <authorList>
            <person name="Kalkreuter E."/>
            <person name="Kautsar S.A."/>
            <person name="Yang D."/>
            <person name="Bader C.D."/>
            <person name="Teijaro C.N."/>
            <person name="Fluegel L."/>
            <person name="Davis C.M."/>
            <person name="Simpson J.R."/>
            <person name="Lauterbach L."/>
            <person name="Steele A.D."/>
            <person name="Gui C."/>
            <person name="Meng S."/>
            <person name="Li G."/>
            <person name="Viehrig K."/>
            <person name="Ye F."/>
            <person name="Su P."/>
            <person name="Kiefer A.F."/>
            <person name="Nichols A."/>
            <person name="Cepeda A.J."/>
            <person name="Yan W."/>
            <person name="Fan B."/>
            <person name="Jiang Y."/>
            <person name="Adhikari A."/>
            <person name="Zheng C.-J."/>
            <person name="Schuster L."/>
            <person name="Cowan T.M."/>
            <person name="Smanski M.J."/>
            <person name="Chevrette M.G."/>
            <person name="De Carvalho L.P.S."/>
            <person name="Shen B."/>
        </authorList>
    </citation>
    <scope>NUCLEOTIDE SEQUENCE [LARGE SCALE GENOMIC DNA]</scope>
    <source>
        <strain evidence="1 2">NPDC000140</strain>
    </source>
</reference>